<protein>
    <recommendedName>
        <fullName evidence="5">Transcriptional activator domain-containing protein</fullName>
    </recommendedName>
</protein>
<dbReference type="InterPro" id="IPR011990">
    <property type="entry name" value="TPR-like_helical_dom_sf"/>
</dbReference>
<evidence type="ECO:0008006" key="5">
    <source>
        <dbReference type="Google" id="ProtNLM"/>
    </source>
</evidence>
<dbReference type="SUPFAM" id="SSF48452">
    <property type="entry name" value="TPR-like"/>
    <property type="match status" value="1"/>
</dbReference>
<name>A0A316HP59_9PSEU</name>
<proteinExistence type="predicted"/>
<accession>A0A316HP59</accession>
<evidence type="ECO:0000313" key="3">
    <source>
        <dbReference type="Proteomes" id="UP000246005"/>
    </source>
</evidence>
<dbReference type="EMBL" id="QGHB01000012">
    <property type="protein sequence ID" value="PWK83033.1"/>
    <property type="molecule type" value="Genomic_DNA"/>
</dbReference>
<organism evidence="1 3">
    <name type="scientific">Lentzea atacamensis</name>
    <dbReference type="NCBI Taxonomy" id="531938"/>
    <lineage>
        <taxon>Bacteria</taxon>
        <taxon>Bacillati</taxon>
        <taxon>Actinomycetota</taxon>
        <taxon>Actinomycetes</taxon>
        <taxon>Pseudonocardiales</taxon>
        <taxon>Pseudonocardiaceae</taxon>
        <taxon>Lentzea</taxon>
    </lineage>
</organism>
<evidence type="ECO:0000313" key="4">
    <source>
        <dbReference type="Proteomes" id="UP000248714"/>
    </source>
</evidence>
<sequence>MCEAEITEVRARYVHNLLALGELRLVTADPVQAWRLADRALRLEPFEPRGHRLALAAALRARNPQRTAETRARVLDSLRQLGVRPDPATEILLRQSVSS</sequence>
<dbReference type="Proteomes" id="UP000248714">
    <property type="component" value="Unassembled WGS sequence"/>
</dbReference>
<evidence type="ECO:0000313" key="1">
    <source>
        <dbReference type="EMBL" id="PWK83033.1"/>
    </source>
</evidence>
<dbReference type="AlphaFoldDB" id="A0A316HP59"/>
<keyword evidence="4" id="KW-1185">Reference proteome</keyword>
<comment type="caution">
    <text evidence="1">The sequence shown here is derived from an EMBL/GenBank/DDBJ whole genome shotgun (WGS) entry which is preliminary data.</text>
</comment>
<dbReference type="Proteomes" id="UP000246005">
    <property type="component" value="Unassembled WGS sequence"/>
</dbReference>
<reference evidence="1 3" key="1">
    <citation type="submission" date="2018-05" db="EMBL/GenBank/DDBJ databases">
        <title>Genomic Encyclopedia of Type Strains, Phase IV (KMG-IV): sequencing the most valuable type-strain genomes for metagenomic binning, comparative biology and taxonomic classification.</title>
        <authorList>
            <person name="Goeker M."/>
        </authorList>
    </citation>
    <scope>NUCLEOTIDE SEQUENCE [LARGE SCALE GENOMIC DNA]</scope>
    <source>
        <strain evidence="2 4">DSM 45479</strain>
        <strain evidence="1 3">DSM 45480</strain>
    </source>
</reference>
<dbReference type="Gene3D" id="1.25.40.10">
    <property type="entry name" value="Tetratricopeptide repeat domain"/>
    <property type="match status" value="1"/>
</dbReference>
<evidence type="ECO:0000313" key="2">
    <source>
        <dbReference type="EMBL" id="RAS62328.1"/>
    </source>
</evidence>
<gene>
    <name evidence="2" type="ORF">C8D87_108149</name>
    <name evidence="1" type="ORF">C8D88_112284</name>
</gene>
<dbReference type="EMBL" id="QLTT01000008">
    <property type="protein sequence ID" value="RAS62328.1"/>
    <property type="molecule type" value="Genomic_DNA"/>
</dbReference>